<organism evidence="5 6">
    <name type="scientific">Escherichia coli ISC7</name>
    <dbReference type="NCBI Taxonomy" id="1432555"/>
    <lineage>
        <taxon>Bacteria</taxon>
        <taxon>Pseudomonadati</taxon>
        <taxon>Pseudomonadota</taxon>
        <taxon>Gammaproteobacteria</taxon>
        <taxon>Enterobacterales</taxon>
        <taxon>Enterobacteriaceae</taxon>
        <taxon>Escherichia</taxon>
    </lineage>
</organism>
<dbReference type="EMBL" id="CBWN010000052">
    <property type="protein sequence ID" value="CDL26225.1"/>
    <property type="molecule type" value="Genomic_DNA"/>
</dbReference>
<keyword evidence="3" id="KW-0732">Signal</keyword>
<evidence type="ECO:0000259" key="4">
    <source>
        <dbReference type="Pfam" id="PF25917"/>
    </source>
</evidence>
<name>W1EXG7_ECOLX</name>
<dbReference type="Pfam" id="PF25917">
    <property type="entry name" value="BSH_RND"/>
    <property type="match status" value="1"/>
</dbReference>
<comment type="caution">
    <text evidence="5">The sequence shown here is derived from an EMBL/GenBank/DDBJ whole genome shotgun (WGS) entry which is preliminary data.</text>
</comment>
<dbReference type="PANTHER" id="PTHR30158">
    <property type="entry name" value="ACRA/E-RELATED COMPONENT OF DRUG EFFLUX TRANSPORTER"/>
    <property type="match status" value="1"/>
</dbReference>
<feature type="signal peptide" evidence="3">
    <location>
        <begin position="1"/>
        <end position="22"/>
    </location>
</feature>
<dbReference type="Gene3D" id="2.40.50.100">
    <property type="match status" value="1"/>
</dbReference>
<proteinExistence type="inferred from homology"/>
<dbReference type="InterPro" id="IPR058625">
    <property type="entry name" value="MdtA-like_BSH"/>
</dbReference>
<dbReference type="Gene3D" id="1.10.287.470">
    <property type="entry name" value="Helix hairpin bin"/>
    <property type="match status" value="1"/>
</dbReference>
<comment type="similarity">
    <text evidence="2">Belongs to the membrane fusion protein (MFP) (TC 8.A.1) family.</text>
</comment>
<evidence type="ECO:0000313" key="5">
    <source>
        <dbReference type="EMBL" id="CDL26225.1"/>
    </source>
</evidence>
<sequence>MTKHARFFLLPSFILISAALIAGCNDKGEEKAHVGEPQVTVHIVKTALLEVKTELPGRTNAYRIAEVRPQVSGIVLNRNFTEGSDVQAGQSLYQIDPATYQANYDSAKGELAKSEAAAAIAHLTVKNVTFRSWVRNTSASRSTTRPLLMLARPMPP</sequence>
<protein>
    <submittedName>
        <fullName evidence="5">Acriflavine resistance protein E (AcrE)</fullName>
    </submittedName>
</protein>
<evidence type="ECO:0000256" key="2">
    <source>
        <dbReference type="ARBA" id="ARBA00009477"/>
    </source>
</evidence>
<dbReference type="GO" id="GO:0005886">
    <property type="term" value="C:plasma membrane"/>
    <property type="evidence" value="ECO:0007669"/>
    <property type="project" value="TreeGrafter"/>
</dbReference>
<dbReference type="Proteomes" id="UP000019199">
    <property type="component" value="Unassembled WGS sequence"/>
</dbReference>
<feature type="chain" id="PRO_5004801352" evidence="3">
    <location>
        <begin position="23"/>
        <end position="156"/>
    </location>
</feature>
<evidence type="ECO:0000313" key="6">
    <source>
        <dbReference type="Proteomes" id="UP000019199"/>
    </source>
</evidence>
<dbReference type="SUPFAM" id="SSF111369">
    <property type="entry name" value="HlyD-like secretion proteins"/>
    <property type="match status" value="1"/>
</dbReference>
<accession>W1EXG7</accession>
<dbReference type="PROSITE" id="PS51257">
    <property type="entry name" value="PROKAR_LIPOPROTEIN"/>
    <property type="match status" value="1"/>
</dbReference>
<evidence type="ECO:0000256" key="3">
    <source>
        <dbReference type="SAM" id="SignalP"/>
    </source>
</evidence>
<comment type="subcellular location">
    <subcellularLocation>
        <location evidence="1">Membrane</location>
        <topology evidence="1">Lipid-anchor</topology>
    </subcellularLocation>
</comment>
<reference evidence="5 6" key="1">
    <citation type="submission" date="2013-10" db="EMBL/GenBank/DDBJ databases">
        <title>Antibiotic resistance diversity of beta-lactamase producers in the General Hospital Vienna.</title>
        <authorList>
            <person name="Barisic I."/>
            <person name="Mitteregger D."/>
            <person name="Hirschl A.M."/>
            <person name="Noehammer C."/>
            <person name="Wiesinger-Mayr H."/>
        </authorList>
    </citation>
    <scope>NUCLEOTIDE SEQUENCE [LARGE SCALE GENOMIC DNA]</scope>
    <source>
        <strain evidence="5 6">ISC7</strain>
    </source>
</reference>
<dbReference type="AlphaFoldDB" id="W1EXG7"/>
<evidence type="ECO:0000256" key="1">
    <source>
        <dbReference type="ARBA" id="ARBA00004635"/>
    </source>
</evidence>
<dbReference type="GO" id="GO:0046677">
    <property type="term" value="P:response to antibiotic"/>
    <property type="evidence" value="ECO:0007669"/>
    <property type="project" value="TreeGrafter"/>
</dbReference>
<feature type="domain" description="Multidrug resistance protein MdtA-like barrel-sandwich hybrid" evidence="4">
    <location>
        <begin position="63"/>
        <end position="110"/>
    </location>
</feature>
<dbReference type="PANTHER" id="PTHR30158:SF21">
    <property type="entry name" value="MULTIDRUG EXPORT PROTEIN ACRE"/>
    <property type="match status" value="1"/>
</dbReference>